<dbReference type="InterPro" id="IPR011249">
    <property type="entry name" value="Metalloenz_LuxS/M16"/>
</dbReference>
<dbReference type="GO" id="GO:0046872">
    <property type="term" value="F:metal ion binding"/>
    <property type="evidence" value="ECO:0007669"/>
    <property type="project" value="InterPro"/>
</dbReference>
<dbReference type="SUPFAM" id="SSF63411">
    <property type="entry name" value="LuxS/MPP-like metallohydrolase"/>
    <property type="match status" value="1"/>
</dbReference>
<comment type="caution">
    <text evidence="1">The sequence shown here is derived from an EMBL/GenBank/DDBJ whole genome shotgun (WGS) entry which is preliminary data.</text>
</comment>
<feature type="non-terminal residue" evidence="1">
    <location>
        <position position="1"/>
    </location>
</feature>
<evidence type="ECO:0000313" key="1">
    <source>
        <dbReference type="EMBL" id="RDY80104.1"/>
    </source>
</evidence>
<dbReference type="EMBL" id="QHGZ01000180">
    <property type="protein sequence ID" value="RDY80104.1"/>
    <property type="molecule type" value="Genomic_DNA"/>
</dbReference>
<sequence length="210" mass="24054">LQKNSHLTNYSQNIDRDSISLEPVIKNNSCHMTVTKPKLAIGYRKSSHMRHGSYLKEKIGLQLFFAMLLGWTSTINQDWYESGQIDDSFDIEIEVHPDFECVIISLDTTEPIAFSTQLRLLLKNALQSSDLTESHLQNVKRELYGDFLRSLDSIENLAMQFVTYLYDGKTMYLDLPSIVEELDLEDVITIGKDFLDNADTSDFVIFPKSS</sequence>
<dbReference type="AlphaFoldDB" id="A0A7Z6RBG4"/>
<name>A0A7Z6RBG4_STRAG</name>
<protein>
    <submittedName>
        <fullName evidence="1">Insulinase family protein</fullName>
    </submittedName>
</protein>
<evidence type="ECO:0000313" key="2">
    <source>
        <dbReference type="Proteomes" id="UP000256718"/>
    </source>
</evidence>
<reference evidence="1 2" key="1">
    <citation type="journal article" date="2018" name="Emerg. Microbes Infect.">
        <title>Phenotypic and molecular analysis of nontypeable Group B streptococci: identification of cps2a and hybrid cps2a/cps5 Group B streptococcal capsule gene clusters.</title>
        <authorList>
            <person name="Alhhazmi A."/>
            <person name="Tyrrell G.J."/>
        </authorList>
    </citation>
    <scope>NUCLEOTIDE SEQUENCE [LARGE SCALE GENOMIC DNA]</scope>
    <source>
        <strain evidence="1 2">PLGBS17</strain>
    </source>
</reference>
<accession>A0A7Z6RBG4</accession>
<gene>
    <name evidence="1" type="ORF">C4618_08335</name>
</gene>
<organism evidence="1 2">
    <name type="scientific">Streptococcus agalactiae</name>
    <dbReference type="NCBI Taxonomy" id="1311"/>
    <lineage>
        <taxon>Bacteria</taxon>
        <taxon>Bacillati</taxon>
        <taxon>Bacillota</taxon>
        <taxon>Bacilli</taxon>
        <taxon>Lactobacillales</taxon>
        <taxon>Streptococcaceae</taxon>
        <taxon>Streptococcus</taxon>
    </lineage>
</organism>
<dbReference type="Proteomes" id="UP000256718">
    <property type="component" value="Unassembled WGS sequence"/>
</dbReference>
<proteinExistence type="predicted"/>
<dbReference type="Gene3D" id="3.30.830.10">
    <property type="entry name" value="Metalloenzyme, LuxS/M16 peptidase-like"/>
    <property type="match status" value="1"/>
</dbReference>